<organism evidence="2 3">
    <name type="scientific">Rubritalea squalenifaciens DSM 18772</name>
    <dbReference type="NCBI Taxonomy" id="1123071"/>
    <lineage>
        <taxon>Bacteria</taxon>
        <taxon>Pseudomonadati</taxon>
        <taxon>Verrucomicrobiota</taxon>
        <taxon>Verrucomicrobiia</taxon>
        <taxon>Verrucomicrobiales</taxon>
        <taxon>Rubritaleaceae</taxon>
        <taxon>Rubritalea</taxon>
    </lineage>
</organism>
<feature type="signal peptide" evidence="1">
    <location>
        <begin position="1"/>
        <end position="23"/>
    </location>
</feature>
<dbReference type="InParanoid" id="A0A1M6HPG0"/>
<dbReference type="EMBL" id="FQYR01000003">
    <property type="protein sequence ID" value="SHJ24095.1"/>
    <property type="molecule type" value="Genomic_DNA"/>
</dbReference>
<proteinExistence type="predicted"/>
<dbReference type="OrthoDB" id="194422at2"/>
<sequence>MKKRLILWLCSLGAATGMVNAQARPGEGAAVEVAPGIAVAEEVRVSAQKSVQTLGREVLNGNFSYAVEKMYPRWKARQAARLGSEQKLLEQFNRAAVQMQEAGIDITHFKAQAPVAFYRVWPEVKEGVTNVRGEQDMVYHVVAIVPTKMTLRFLFEGKPPRTFERSSFQVAVAKEGTNDWTFIDGATLKVTDLRSIFPLLPRNMIIPVKEDKEIK</sequence>
<dbReference type="RefSeq" id="WP_143158891.1">
    <property type="nucleotide sequence ID" value="NZ_FQYR01000003.1"/>
</dbReference>
<dbReference type="Proteomes" id="UP000184510">
    <property type="component" value="Unassembled WGS sequence"/>
</dbReference>
<evidence type="ECO:0000256" key="1">
    <source>
        <dbReference type="SAM" id="SignalP"/>
    </source>
</evidence>
<keyword evidence="1" id="KW-0732">Signal</keyword>
<dbReference type="AlphaFoldDB" id="A0A1M6HPG0"/>
<feature type="chain" id="PRO_5013019885" evidence="1">
    <location>
        <begin position="24"/>
        <end position="215"/>
    </location>
</feature>
<accession>A0A1M6HPG0</accession>
<evidence type="ECO:0000313" key="2">
    <source>
        <dbReference type="EMBL" id="SHJ24095.1"/>
    </source>
</evidence>
<gene>
    <name evidence="2" type="ORF">SAMN02745181_1530</name>
</gene>
<reference evidence="2 3" key="1">
    <citation type="submission" date="2016-11" db="EMBL/GenBank/DDBJ databases">
        <authorList>
            <person name="Jaros S."/>
            <person name="Januszkiewicz K."/>
            <person name="Wedrychowicz H."/>
        </authorList>
    </citation>
    <scope>NUCLEOTIDE SEQUENCE [LARGE SCALE GENOMIC DNA]</scope>
    <source>
        <strain evidence="2 3">DSM 18772</strain>
    </source>
</reference>
<name>A0A1M6HPG0_9BACT</name>
<dbReference type="STRING" id="1123071.SAMN02745181_1530"/>
<evidence type="ECO:0000313" key="3">
    <source>
        <dbReference type="Proteomes" id="UP000184510"/>
    </source>
</evidence>
<protein>
    <submittedName>
        <fullName evidence="2">Uncharacterized protein</fullName>
    </submittedName>
</protein>
<keyword evidence="3" id="KW-1185">Reference proteome</keyword>